<dbReference type="InterPro" id="IPR051604">
    <property type="entry name" value="Ergot_Alk_Oxidoreductase"/>
</dbReference>
<organism evidence="2 3">
    <name type="scientific">Stackebrandtia albiflava</name>
    <dbReference type="NCBI Taxonomy" id="406432"/>
    <lineage>
        <taxon>Bacteria</taxon>
        <taxon>Bacillati</taxon>
        <taxon>Actinomycetota</taxon>
        <taxon>Actinomycetes</taxon>
        <taxon>Glycomycetales</taxon>
        <taxon>Glycomycetaceae</taxon>
        <taxon>Stackebrandtia</taxon>
    </lineage>
</organism>
<name>A0A562VH71_9ACTN</name>
<evidence type="ECO:0000259" key="1">
    <source>
        <dbReference type="Pfam" id="PF13460"/>
    </source>
</evidence>
<proteinExistence type="predicted"/>
<dbReference type="InterPro" id="IPR036291">
    <property type="entry name" value="NAD(P)-bd_dom_sf"/>
</dbReference>
<dbReference type="SUPFAM" id="SSF51735">
    <property type="entry name" value="NAD(P)-binding Rossmann-fold domains"/>
    <property type="match status" value="1"/>
</dbReference>
<gene>
    <name evidence="2" type="ORF">LX16_0099</name>
</gene>
<dbReference type="Gene3D" id="3.40.50.720">
    <property type="entry name" value="NAD(P)-binding Rossmann-like Domain"/>
    <property type="match status" value="1"/>
</dbReference>
<comment type="caution">
    <text evidence="2">The sequence shown here is derived from an EMBL/GenBank/DDBJ whole genome shotgun (WGS) entry which is preliminary data.</text>
</comment>
<evidence type="ECO:0000313" key="3">
    <source>
        <dbReference type="Proteomes" id="UP000321617"/>
    </source>
</evidence>
<protein>
    <submittedName>
        <fullName evidence="2">Uncharacterized protein YbjT (DUF2867 family)</fullName>
    </submittedName>
</protein>
<dbReference type="RefSeq" id="WP_147131353.1">
    <property type="nucleotide sequence ID" value="NZ_BAABIJ010000009.1"/>
</dbReference>
<sequence length="299" mass="32183">MTATRTLLITGATGTVSSALLDALEGAPVRLRALVTGEAAAETLRRRGVAAFVGDLAEPASCRAAFDGADDLWLLTPNDPRAHELSANAVRAAHRAGVGRVVRLSALRAAPDAPTRSERLHARADADLIESGLRWTILRPFWFMQNLLGEAHDVAAEGVLRLNMATSRLAMIDARDVAACAAVILRDDSDRHDGRTYTLTGPRAITFDEVAAALSAVCGRAVRYTPVSDDARERRLRASGVPEWIIGMLTEYAQAHVLGRGDHVSPDFEAVTGRRARTVTDFARDHAEVFTARTDTRTG</sequence>
<dbReference type="Gene3D" id="3.90.25.10">
    <property type="entry name" value="UDP-galactose 4-epimerase, domain 1"/>
    <property type="match status" value="1"/>
</dbReference>
<dbReference type="OrthoDB" id="3207931at2"/>
<dbReference type="PANTHER" id="PTHR43162">
    <property type="match status" value="1"/>
</dbReference>
<keyword evidence="3" id="KW-1185">Reference proteome</keyword>
<evidence type="ECO:0000313" key="2">
    <source>
        <dbReference type="EMBL" id="TWJ17181.1"/>
    </source>
</evidence>
<dbReference type="PANTHER" id="PTHR43162:SF1">
    <property type="entry name" value="PRESTALK A DIFFERENTIATION PROTEIN A"/>
    <property type="match status" value="1"/>
</dbReference>
<dbReference type="Proteomes" id="UP000321617">
    <property type="component" value="Unassembled WGS sequence"/>
</dbReference>
<dbReference type="Pfam" id="PF13460">
    <property type="entry name" value="NAD_binding_10"/>
    <property type="match status" value="1"/>
</dbReference>
<dbReference type="InterPro" id="IPR016040">
    <property type="entry name" value="NAD(P)-bd_dom"/>
</dbReference>
<feature type="domain" description="NAD(P)-binding" evidence="1">
    <location>
        <begin position="11"/>
        <end position="187"/>
    </location>
</feature>
<dbReference type="AlphaFoldDB" id="A0A562VH71"/>
<reference evidence="2 3" key="1">
    <citation type="journal article" date="2013" name="Stand. Genomic Sci.">
        <title>Genomic Encyclopedia of Type Strains, Phase I: The one thousand microbial genomes (KMG-I) project.</title>
        <authorList>
            <person name="Kyrpides N.C."/>
            <person name="Woyke T."/>
            <person name="Eisen J.A."/>
            <person name="Garrity G."/>
            <person name="Lilburn T.G."/>
            <person name="Beck B.J."/>
            <person name="Whitman W.B."/>
            <person name="Hugenholtz P."/>
            <person name="Klenk H.P."/>
        </authorList>
    </citation>
    <scope>NUCLEOTIDE SEQUENCE [LARGE SCALE GENOMIC DNA]</scope>
    <source>
        <strain evidence="2 3">DSM 45044</strain>
    </source>
</reference>
<accession>A0A562VH71</accession>
<dbReference type="EMBL" id="VLLL01000001">
    <property type="protein sequence ID" value="TWJ17181.1"/>
    <property type="molecule type" value="Genomic_DNA"/>
</dbReference>